<organism evidence="2 3">
    <name type="scientific">Penicillium flavigenum</name>
    <dbReference type="NCBI Taxonomy" id="254877"/>
    <lineage>
        <taxon>Eukaryota</taxon>
        <taxon>Fungi</taxon>
        <taxon>Dikarya</taxon>
        <taxon>Ascomycota</taxon>
        <taxon>Pezizomycotina</taxon>
        <taxon>Eurotiomycetes</taxon>
        <taxon>Eurotiomycetidae</taxon>
        <taxon>Eurotiales</taxon>
        <taxon>Aspergillaceae</taxon>
        <taxon>Penicillium</taxon>
    </lineage>
</organism>
<feature type="chain" id="PRO_5012325220" description="Invertebrate defensins family profile domain-containing protein" evidence="1">
    <location>
        <begin position="22"/>
        <end position="84"/>
    </location>
</feature>
<evidence type="ECO:0008006" key="4">
    <source>
        <dbReference type="Google" id="ProtNLM"/>
    </source>
</evidence>
<evidence type="ECO:0000256" key="1">
    <source>
        <dbReference type="SAM" id="SignalP"/>
    </source>
</evidence>
<protein>
    <recommendedName>
        <fullName evidence="4">Invertebrate defensins family profile domain-containing protein</fullName>
    </recommendedName>
</protein>
<dbReference type="OrthoDB" id="4242135at2759"/>
<gene>
    <name evidence="2" type="ORF">PENFLA_c115G03475</name>
</gene>
<dbReference type="Proteomes" id="UP000191342">
    <property type="component" value="Unassembled WGS sequence"/>
</dbReference>
<evidence type="ECO:0000313" key="2">
    <source>
        <dbReference type="EMBL" id="OQE09278.1"/>
    </source>
</evidence>
<sequence length="84" mass="9174">MKFSATISLAILGLATQQILALETVEVVEPLIERSEIIQARAVGCYQQGTSSKPAMCYKGNCPSNRRSVFWDFGCPSGAWKCCI</sequence>
<name>A0A1V6S5X9_9EURO</name>
<keyword evidence="3" id="KW-1185">Reference proteome</keyword>
<reference evidence="3" key="1">
    <citation type="journal article" date="2017" name="Nat. Microbiol.">
        <title>Global analysis of biosynthetic gene clusters reveals vast potential of secondary metabolite production in Penicillium species.</title>
        <authorList>
            <person name="Nielsen J.C."/>
            <person name="Grijseels S."/>
            <person name="Prigent S."/>
            <person name="Ji B."/>
            <person name="Dainat J."/>
            <person name="Nielsen K.F."/>
            <person name="Frisvad J.C."/>
            <person name="Workman M."/>
            <person name="Nielsen J."/>
        </authorList>
    </citation>
    <scope>NUCLEOTIDE SEQUENCE [LARGE SCALE GENOMIC DNA]</scope>
    <source>
        <strain evidence="3">IBT 14082</strain>
    </source>
</reference>
<feature type="signal peptide" evidence="1">
    <location>
        <begin position="1"/>
        <end position="21"/>
    </location>
</feature>
<evidence type="ECO:0000313" key="3">
    <source>
        <dbReference type="Proteomes" id="UP000191342"/>
    </source>
</evidence>
<keyword evidence="1" id="KW-0732">Signal</keyword>
<dbReference type="EMBL" id="MLQL01000115">
    <property type="protein sequence ID" value="OQE09278.1"/>
    <property type="molecule type" value="Genomic_DNA"/>
</dbReference>
<proteinExistence type="predicted"/>
<dbReference type="AlphaFoldDB" id="A0A1V6S5X9"/>
<accession>A0A1V6S5X9</accession>
<comment type="caution">
    <text evidence="2">The sequence shown here is derived from an EMBL/GenBank/DDBJ whole genome shotgun (WGS) entry which is preliminary data.</text>
</comment>